<feature type="compositionally biased region" description="Low complexity" evidence="1">
    <location>
        <begin position="103"/>
        <end position="120"/>
    </location>
</feature>
<dbReference type="EMBL" id="CP021023">
    <property type="protein sequence ID" value="ARN56959.1"/>
    <property type="molecule type" value="Genomic_DNA"/>
</dbReference>
<protein>
    <recommendedName>
        <fullName evidence="4">SbsA Ig-like domain-containing protein</fullName>
    </recommendedName>
</protein>
<evidence type="ECO:0000256" key="1">
    <source>
        <dbReference type="SAM" id="MobiDB-lite"/>
    </source>
</evidence>
<keyword evidence="3" id="KW-1185">Reference proteome</keyword>
<dbReference type="KEGG" id="pbp:STSP1_01352"/>
<name>A0A1W6LMF6_9BACT</name>
<dbReference type="PANTHER" id="PTHR31513">
    <property type="entry name" value="EPHRIN TYPE-B RECEPTOR"/>
    <property type="match status" value="1"/>
</dbReference>
<sequence length="1313" mass="128813">MKWFTSILVLVSLSLSSFLYGYDIVDLSYLSPEDPTLEGQDVVIKDGGVLEVAGEHSFASLYIESGGALTHPSGDAPENKIDLSITGDVTIDSGAEISVSGKGFPAQSGPGAGSGARADSAGGGGGAYGGNGGEPENSYYSGGVGYGSILEPQDLGSGGGHGFAGNGGAGGGRIKITAGGTFTNNGMIDAKGANGPVHYWGASGGGAGGSIWIEADSLAGTGSFIADGGNGALVSEEDSGGGGGGRIALYYAGSSFAGSISCAGGTSADGRCGGAGTICTKSGSDAFPQVLLDNQSRIGAESPLNPSQPCDVLITNSASAGLGDVLVSVNSITLENQGKLKNLEGADRSYLNIGEDGILKNTSQILANIEIDAQGSFTVEAGAEVSSNYLGFANQEGPGAGTGTRAEAAGGGGGAYGGNGGKPGSPYQGGTGYGSILQPNQFGSGGGDGYAGAGGKGGGSIKIQAAGAITVDGTVKANGAVGSSHYWGAAGGGAGGSIWLSADSLSGSGLIQANGGEGHVVTEEDGGAGGGGRIALYYAGSSFSGDLQAFGGEGSSIGCGGAGTIYLKNKNESEGSVVLNNNSNAYTSTIIETPAQFNLTVSSGAQAALENLFALNTLTVEAGGNVVNTEEMDHSEGTVSGDLTVQTDGSIQANADFNTGGDVIVETGGLISADHLGFANQEGPGAGTGTRAEAAGGGGGAYGGNGGKPGSPYQGGTGYGSIFQPNQFGSGGGDGYAGAGGKGGGRIKIQAAGAITVDGTVKANGAVGSSHYWGAAGGGAGGSIWLSADSLSGSGLIQANGGEGHVVTEEDGGAGGGGRIALYYNANTFAGNIEAFSGTGTSGNAGGAGTIYAKDKGQTYGLVTVDNNGVSQGLTHFETPEKFNLLVKNGGKAAPLTKLIADNVTLADGGIITQPSGSEMIEIAAETDFLIETGGQLNANASIETAGNLTIQPDGYIAADYRGFPNESGPGAGSGARADSAGGGGGAYGGFGGDPQSPFSGGAPYGDMYCPSDYGSGGGDGYAGSGGAGGGSLRVKVGGELSISGAVSSDGKNGPSHSWGAAGGGAGGSIWITAGSVTGSGLITANGGNGPIVSEQDGGGGSGGRIALYSADLALPMSNILAIGGSGFEYGEDGTVYTHSPADDLFVLSETSPTGVVDGYLSSLEISFSSPIQDSSFQPADVSITGPDGVVAASGISKSVSLSGKPVYRIEFPEQTAEGSYSFQIGPNISSQDGLLMNQNHNETAGEAIDYYSCEVTVSYLNSPELSDMMEYWLEDASAENFPQEYDYVDDDRIDLLDFAKFAENWLGRLSRN</sequence>
<dbReference type="RefSeq" id="WP_085755633.1">
    <property type="nucleotide sequence ID" value="NZ_CP021023.1"/>
</dbReference>
<proteinExistence type="predicted"/>
<feature type="region of interest" description="Disordered" evidence="1">
    <location>
        <begin position="700"/>
        <end position="724"/>
    </location>
</feature>
<dbReference type="PANTHER" id="PTHR31513:SF2">
    <property type="entry name" value="MRAZ"/>
    <property type="match status" value="1"/>
</dbReference>
<dbReference type="STRING" id="1941349.STSP1_01352"/>
<evidence type="ECO:0000313" key="2">
    <source>
        <dbReference type="EMBL" id="ARN56959.1"/>
    </source>
</evidence>
<reference evidence="3" key="1">
    <citation type="submission" date="2017-04" db="EMBL/GenBank/DDBJ databases">
        <title>Comparative genomics and description of representatives of a novel lineage of planctomycetes thriving in anoxic sediments.</title>
        <authorList>
            <person name="Spring S."/>
            <person name="Bunk B."/>
            <person name="Sproer C."/>
        </authorList>
    </citation>
    <scope>NUCLEOTIDE SEQUENCE [LARGE SCALE GENOMIC DNA]</scope>
    <source>
        <strain evidence="3">ST-PulAB-D4</strain>
    </source>
</reference>
<feature type="region of interest" description="Disordered" evidence="1">
    <location>
        <begin position="100"/>
        <end position="121"/>
    </location>
</feature>
<organism evidence="2 3">
    <name type="scientific">Sedimentisphaera salicampi</name>
    <dbReference type="NCBI Taxonomy" id="1941349"/>
    <lineage>
        <taxon>Bacteria</taxon>
        <taxon>Pseudomonadati</taxon>
        <taxon>Planctomycetota</taxon>
        <taxon>Phycisphaerae</taxon>
        <taxon>Sedimentisphaerales</taxon>
        <taxon>Sedimentisphaeraceae</taxon>
        <taxon>Sedimentisphaera</taxon>
    </lineage>
</organism>
<evidence type="ECO:0000313" key="3">
    <source>
        <dbReference type="Proteomes" id="UP000193334"/>
    </source>
</evidence>
<dbReference type="Proteomes" id="UP000193334">
    <property type="component" value="Chromosome"/>
</dbReference>
<gene>
    <name evidence="2" type="ORF">STSP1_01352</name>
</gene>
<accession>A0A1W6LMF6</accession>
<feature type="compositionally biased region" description="Gly residues" evidence="1">
    <location>
        <begin position="700"/>
        <end position="719"/>
    </location>
</feature>
<evidence type="ECO:0008006" key="4">
    <source>
        <dbReference type="Google" id="ProtNLM"/>
    </source>
</evidence>